<organism evidence="1 2">
    <name type="scientific">Stachybotrys elegans</name>
    <dbReference type="NCBI Taxonomy" id="80388"/>
    <lineage>
        <taxon>Eukaryota</taxon>
        <taxon>Fungi</taxon>
        <taxon>Dikarya</taxon>
        <taxon>Ascomycota</taxon>
        <taxon>Pezizomycotina</taxon>
        <taxon>Sordariomycetes</taxon>
        <taxon>Hypocreomycetidae</taxon>
        <taxon>Hypocreales</taxon>
        <taxon>Stachybotryaceae</taxon>
        <taxon>Stachybotrys</taxon>
    </lineage>
</organism>
<evidence type="ECO:0000313" key="2">
    <source>
        <dbReference type="Proteomes" id="UP000813444"/>
    </source>
</evidence>
<sequence>MAWQWQLWLSPRPLHRTPNTKLKSFMSAGNMARFDILDEPDGSWTVQETHFIDNPHVRAGRSGPPLHIHLKQDEYFEVEQGILAAEIDGKEHKLTKGDGPLVIYRNSRHRFWSHPSSTESLIFRGRADPCKDEDNILDLNFLRNLTGYIADALDAGLQPSGFQLILFAHEATTLMCPPFLNWMPIWLLKRVHFFLAVCVAETILGYKRSYPEYTIKPGSD</sequence>
<comment type="caution">
    <text evidence="1">The sequence shown here is derived from an EMBL/GenBank/DDBJ whole genome shotgun (WGS) entry which is preliminary data.</text>
</comment>
<dbReference type="InterPro" id="IPR011051">
    <property type="entry name" value="RmlC_Cupin_sf"/>
</dbReference>
<dbReference type="EMBL" id="JAGPNK010000004">
    <property type="protein sequence ID" value="KAH7323180.1"/>
    <property type="molecule type" value="Genomic_DNA"/>
</dbReference>
<dbReference type="Gene3D" id="2.60.120.10">
    <property type="entry name" value="Jelly Rolls"/>
    <property type="match status" value="1"/>
</dbReference>
<reference evidence="1" key="1">
    <citation type="journal article" date="2021" name="Nat. Commun.">
        <title>Genetic determinants of endophytism in the Arabidopsis root mycobiome.</title>
        <authorList>
            <person name="Mesny F."/>
            <person name="Miyauchi S."/>
            <person name="Thiergart T."/>
            <person name="Pickel B."/>
            <person name="Atanasova L."/>
            <person name="Karlsson M."/>
            <person name="Huettel B."/>
            <person name="Barry K.W."/>
            <person name="Haridas S."/>
            <person name="Chen C."/>
            <person name="Bauer D."/>
            <person name="Andreopoulos W."/>
            <person name="Pangilinan J."/>
            <person name="LaButti K."/>
            <person name="Riley R."/>
            <person name="Lipzen A."/>
            <person name="Clum A."/>
            <person name="Drula E."/>
            <person name="Henrissat B."/>
            <person name="Kohler A."/>
            <person name="Grigoriev I.V."/>
            <person name="Martin F.M."/>
            <person name="Hacquard S."/>
        </authorList>
    </citation>
    <scope>NUCLEOTIDE SEQUENCE</scope>
    <source>
        <strain evidence="1">MPI-CAGE-CH-0235</strain>
    </source>
</reference>
<dbReference type="SUPFAM" id="SSF51182">
    <property type="entry name" value="RmlC-like cupins"/>
    <property type="match status" value="1"/>
</dbReference>
<evidence type="ECO:0000313" key="1">
    <source>
        <dbReference type="EMBL" id="KAH7323180.1"/>
    </source>
</evidence>
<dbReference type="OrthoDB" id="9976870at2759"/>
<dbReference type="Proteomes" id="UP000813444">
    <property type="component" value="Unassembled WGS sequence"/>
</dbReference>
<dbReference type="AlphaFoldDB" id="A0A8K0WV33"/>
<accession>A0A8K0WV33</accession>
<dbReference type="InterPro" id="IPR014710">
    <property type="entry name" value="RmlC-like_jellyroll"/>
</dbReference>
<gene>
    <name evidence="1" type="ORF">B0I35DRAFT_194131</name>
</gene>
<keyword evidence="2" id="KW-1185">Reference proteome</keyword>
<name>A0A8K0WV33_9HYPO</name>
<protein>
    <submittedName>
        <fullName evidence="1">Uncharacterized protein</fullName>
    </submittedName>
</protein>
<proteinExistence type="predicted"/>